<evidence type="ECO:0000313" key="2">
    <source>
        <dbReference type="EMBL" id="CAB4193485.1"/>
    </source>
</evidence>
<evidence type="ECO:0000313" key="1">
    <source>
        <dbReference type="EMBL" id="CAB4185737.1"/>
    </source>
</evidence>
<reference evidence="1" key="1">
    <citation type="submission" date="2020-05" db="EMBL/GenBank/DDBJ databases">
        <authorList>
            <person name="Chiriac C."/>
            <person name="Salcher M."/>
            <person name="Ghai R."/>
            <person name="Kavagutti S V."/>
        </authorList>
    </citation>
    <scope>NUCLEOTIDE SEQUENCE</scope>
</reference>
<sequence length="88" mass="9789">MESEVFLLGHWRNFDELESSLSVEELSAILDASREKEKRGNKFLAAINGVELDEEENAEPVDISSLKNSMQASQEGFGINEGLGFLEL</sequence>
<name>A0A6J5QT67_9CAUD</name>
<dbReference type="EMBL" id="LR797198">
    <property type="protein sequence ID" value="CAB4193485.1"/>
    <property type="molecule type" value="Genomic_DNA"/>
</dbReference>
<organism evidence="1">
    <name type="scientific">uncultured Caudovirales phage</name>
    <dbReference type="NCBI Taxonomy" id="2100421"/>
    <lineage>
        <taxon>Viruses</taxon>
        <taxon>Duplodnaviria</taxon>
        <taxon>Heunggongvirae</taxon>
        <taxon>Uroviricota</taxon>
        <taxon>Caudoviricetes</taxon>
        <taxon>Peduoviridae</taxon>
        <taxon>Maltschvirus</taxon>
        <taxon>Maltschvirus maltsch</taxon>
    </lineage>
</organism>
<gene>
    <name evidence="1" type="ORF">UFOVP1119_109</name>
    <name evidence="2" type="ORF">UFOVP1238_83</name>
</gene>
<accession>A0A6J5QT67</accession>
<dbReference type="EMBL" id="LR797076">
    <property type="protein sequence ID" value="CAB4185737.1"/>
    <property type="molecule type" value="Genomic_DNA"/>
</dbReference>
<proteinExistence type="predicted"/>
<protein>
    <submittedName>
        <fullName evidence="1">Uncharacterized protein</fullName>
    </submittedName>
</protein>